<dbReference type="eggNOG" id="COG2205">
    <property type="taxonomic scope" value="Bacteria"/>
</dbReference>
<dbReference type="Proteomes" id="UP000028042">
    <property type="component" value="Unassembled WGS sequence"/>
</dbReference>
<dbReference type="InterPro" id="IPR003594">
    <property type="entry name" value="HATPase_dom"/>
</dbReference>
<dbReference type="Gene3D" id="1.10.287.130">
    <property type="match status" value="1"/>
</dbReference>
<dbReference type="Gene3D" id="3.30.565.10">
    <property type="entry name" value="Histidine kinase-like ATPase, C-terminal domain"/>
    <property type="match status" value="1"/>
</dbReference>
<feature type="transmembrane region" description="Helical" evidence="9">
    <location>
        <begin position="157"/>
        <end position="176"/>
    </location>
</feature>
<reference evidence="12 13" key="3">
    <citation type="journal article" name="Genome Announc.">
        <title>Improved Draft Genome Sequence of Clostridium pasteurianum Strain ATCC 6013 (DSM 525) Using a Hybrid Next-Generation Sequencing Approach.</title>
        <authorList>
            <person name="Pyne M.E."/>
            <person name="Utturkar S."/>
            <person name="Brown S.D."/>
            <person name="Moo-Young M."/>
            <person name="Chung D.A."/>
            <person name="Chou C.P."/>
        </authorList>
    </citation>
    <scope>NUCLEOTIDE SEQUENCE [LARGE SCALE GENOMIC DNA]</scope>
    <source>
        <strain evidence="12 13">ATCC 6013</strain>
    </source>
</reference>
<evidence type="ECO:0000313" key="12">
    <source>
        <dbReference type="EMBL" id="KRU14613.1"/>
    </source>
</evidence>
<dbReference type="KEGG" id="cpat:CLPA_c33080"/>
<reference evidence="11 14" key="1">
    <citation type="journal article" date="2015" name="Genome Announc.">
        <title>Complete Genome Sequence of the Nitrogen-Fixing and Solvent-Producing Clostridium pasteurianum DSM 525.</title>
        <authorList>
            <person name="Poehlein A."/>
            <person name="Grosse-Honebrink A."/>
            <person name="Zhang Y."/>
            <person name="Minton N.P."/>
            <person name="Daniel R."/>
        </authorList>
    </citation>
    <scope>NUCLEOTIDE SEQUENCE [LARGE SCALE GENOMIC DNA]</scope>
    <source>
        <strain evidence="11">DSM 525</strain>
        <strain evidence="14">DSM 525 / ATCC 6013</strain>
    </source>
</reference>
<dbReference type="Pfam" id="PF00512">
    <property type="entry name" value="HisKA"/>
    <property type="match status" value="1"/>
</dbReference>
<dbReference type="InterPro" id="IPR003661">
    <property type="entry name" value="HisK_dim/P_dom"/>
</dbReference>
<dbReference type="EMBL" id="CP009268">
    <property type="protein sequence ID" value="AJA53362.1"/>
    <property type="molecule type" value="Genomic_DNA"/>
</dbReference>
<dbReference type="SUPFAM" id="SSF55785">
    <property type="entry name" value="PYP-like sensor domain (PAS domain)"/>
    <property type="match status" value="1"/>
</dbReference>
<name>A0A0H3J7C1_CLOPA</name>
<feature type="transmembrane region" description="Helical" evidence="9">
    <location>
        <begin position="80"/>
        <end position="102"/>
    </location>
</feature>
<feature type="transmembrane region" description="Helical" evidence="9">
    <location>
        <begin position="132"/>
        <end position="151"/>
    </location>
</feature>
<evidence type="ECO:0000256" key="2">
    <source>
        <dbReference type="ARBA" id="ARBA00012438"/>
    </source>
</evidence>
<dbReference type="PATRIC" id="fig|1262449.3.peg.3051"/>
<organism evidence="11 14">
    <name type="scientific">Clostridium pasteurianum DSM 525 = ATCC 6013</name>
    <dbReference type="NCBI Taxonomy" id="1262449"/>
    <lineage>
        <taxon>Bacteria</taxon>
        <taxon>Bacillati</taxon>
        <taxon>Bacillota</taxon>
        <taxon>Clostridia</taxon>
        <taxon>Eubacteriales</taxon>
        <taxon>Clostridiaceae</taxon>
        <taxon>Clostridium</taxon>
    </lineage>
</organism>
<sequence>MEQIQQNEEKRINEIISIVKLASLFFCVIVIYEKIFENHLFGYNYNNFLKINSTGLLVFLAIFLWWFFSHLISKIYRLKYNFIIRTVENSILIGIYTTLILITNTYSNQIKCLFLLVIISSTLQLGKRMGMITACISSAIILIIDFTYVSVGDINYYFQNDLIIVGVFILTAWPLGHYKEMEDKRIANKDVQLKLLNSKLEQNDEKRRFMEENLIKNKSCYDLLIENSYEAILVHRNNKLIFVNESAAKLLGFNSYSDIIGKSILCFLPDEGKANLKDKFCKIYKEKLPKFVFEEKILNANNEIIAIENTSCFFIYEGKPAILSILRNITFEKEVLELQKDVERNTKLLQESREFNKTITEFFINISHELKTPLNLIFSALQMIKLYNKDGDCNYIQKRNDYVDIMRTNSYRLLKLINNLLDITKYDTGFLKLQLENTNIVNMIEDITLSISDYVESKGIKLIFDTNVEEKITAVDADKIERIMLNLLSNAVKFTNSGGQILVNVIDEGENVSIMVKDTGIGIPEDKKKLIFERFGQVDKTLSRNREGTGLGLSLVKSFVELHGGTIDIESEVDVGSNFIINLPVVHVDKSAENKAFYETNTERINIEFSDIYS</sequence>
<evidence type="ECO:0000313" key="13">
    <source>
        <dbReference type="Proteomes" id="UP000028042"/>
    </source>
</evidence>
<dbReference type="EC" id="2.7.13.3" evidence="2"/>
<dbReference type="KEGG" id="cpae:CPAST_c33080"/>
<dbReference type="PROSITE" id="PS50109">
    <property type="entry name" value="HIS_KIN"/>
    <property type="match status" value="1"/>
</dbReference>
<evidence type="ECO:0000256" key="6">
    <source>
        <dbReference type="ARBA" id="ARBA00022777"/>
    </source>
</evidence>
<feature type="transmembrane region" description="Helical" evidence="9">
    <location>
        <begin position="12"/>
        <end position="31"/>
    </location>
</feature>
<evidence type="ECO:0000256" key="4">
    <source>
        <dbReference type="ARBA" id="ARBA00022679"/>
    </source>
</evidence>
<evidence type="ECO:0000256" key="5">
    <source>
        <dbReference type="ARBA" id="ARBA00022741"/>
    </source>
</evidence>
<dbReference type="PRINTS" id="PR00344">
    <property type="entry name" value="BCTRLSENSOR"/>
</dbReference>
<accession>A0A0H3J7C1</accession>
<dbReference type="InterPro" id="IPR036097">
    <property type="entry name" value="HisK_dim/P_sf"/>
</dbReference>
<protein>
    <recommendedName>
        <fullName evidence="2">histidine kinase</fullName>
        <ecNumber evidence="2">2.7.13.3</ecNumber>
    </recommendedName>
</protein>
<dbReference type="InterPro" id="IPR004358">
    <property type="entry name" value="Sig_transdc_His_kin-like_C"/>
</dbReference>
<evidence type="ECO:0000256" key="1">
    <source>
        <dbReference type="ARBA" id="ARBA00000085"/>
    </source>
</evidence>
<dbReference type="RefSeq" id="WP_003446594.1">
    <property type="nucleotide sequence ID" value="NZ_ANZB01000011.1"/>
</dbReference>
<dbReference type="FunFam" id="3.30.565.10:FF:000037">
    <property type="entry name" value="Hybrid sensor histidine kinase/response regulator"/>
    <property type="match status" value="1"/>
</dbReference>
<dbReference type="Pfam" id="PF13426">
    <property type="entry name" value="PAS_9"/>
    <property type="match status" value="1"/>
</dbReference>
<dbReference type="Proteomes" id="UP000030905">
    <property type="component" value="Chromosome"/>
</dbReference>
<dbReference type="PANTHER" id="PTHR43047">
    <property type="entry name" value="TWO-COMPONENT HISTIDINE PROTEIN KINASE"/>
    <property type="match status" value="1"/>
</dbReference>
<dbReference type="GO" id="GO:0009927">
    <property type="term" value="F:histidine phosphotransfer kinase activity"/>
    <property type="evidence" value="ECO:0007669"/>
    <property type="project" value="TreeGrafter"/>
</dbReference>
<keyword evidence="3" id="KW-0597">Phosphoprotein</keyword>
<feature type="transmembrane region" description="Helical" evidence="9">
    <location>
        <begin position="51"/>
        <end position="68"/>
    </location>
</feature>
<dbReference type="SMART" id="SM00387">
    <property type="entry name" value="HATPase_c"/>
    <property type="match status" value="1"/>
</dbReference>
<evidence type="ECO:0000256" key="7">
    <source>
        <dbReference type="ARBA" id="ARBA00022840"/>
    </source>
</evidence>
<dbReference type="SMART" id="SM00388">
    <property type="entry name" value="HisKA"/>
    <property type="match status" value="1"/>
</dbReference>
<dbReference type="PANTHER" id="PTHR43047:SF72">
    <property type="entry name" value="OSMOSENSING HISTIDINE PROTEIN KINASE SLN1"/>
    <property type="match status" value="1"/>
</dbReference>
<keyword evidence="5" id="KW-0547">Nucleotide-binding</keyword>
<dbReference type="CDD" id="cd00082">
    <property type="entry name" value="HisKA"/>
    <property type="match status" value="1"/>
</dbReference>
<dbReference type="InterPro" id="IPR005467">
    <property type="entry name" value="His_kinase_dom"/>
</dbReference>
<keyword evidence="9" id="KW-0812">Transmembrane</keyword>
<dbReference type="CDD" id="cd16922">
    <property type="entry name" value="HATPase_EvgS-ArcB-TorS-like"/>
    <property type="match status" value="1"/>
</dbReference>
<comment type="catalytic activity">
    <reaction evidence="1">
        <text>ATP + protein L-histidine = ADP + protein N-phospho-L-histidine.</text>
        <dbReference type="EC" id="2.7.13.3"/>
    </reaction>
</comment>
<keyword evidence="14" id="KW-1185">Reference proteome</keyword>
<evidence type="ECO:0000259" key="10">
    <source>
        <dbReference type="PROSITE" id="PS50109"/>
    </source>
</evidence>
<dbReference type="InterPro" id="IPR000014">
    <property type="entry name" value="PAS"/>
</dbReference>
<reference evidence="12" key="2">
    <citation type="submission" date="2015-10" db="EMBL/GenBank/DDBJ databases">
        <title>Improved Draft Genome Sequence of Clostridium pasteurianum Strain ATCC 6013 (DSM 525) Using a Hybrid Next-Generation Sequencing Approach.</title>
        <authorList>
            <person name="Pyne M.E."/>
            <person name="Utturkar S.M."/>
            <person name="Brown S.D."/>
            <person name="Moo-Young M."/>
            <person name="Chung D.A."/>
            <person name="Chou P.C."/>
        </authorList>
    </citation>
    <scope>NUCLEOTIDE SEQUENCE</scope>
    <source>
        <strain evidence="12">ATCC 6013</strain>
    </source>
</reference>
<keyword evidence="9" id="KW-1133">Transmembrane helix</keyword>
<dbReference type="SUPFAM" id="SSF47384">
    <property type="entry name" value="Homodimeric domain of signal transducing histidine kinase"/>
    <property type="match status" value="1"/>
</dbReference>
<evidence type="ECO:0000313" key="14">
    <source>
        <dbReference type="Proteomes" id="UP000030905"/>
    </source>
</evidence>
<dbReference type="GO" id="GO:0005886">
    <property type="term" value="C:plasma membrane"/>
    <property type="evidence" value="ECO:0007669"/>
    <property type="project" value="TreeGrafter"/>
</dbReference>
<keyword evidence="8" id="KW-0902">Two-component regulatory system</keyword>
<keyword evidence="6 11" id="KW-0418">Kinase</keyword>
<evidence type="ECO:0000256" key="9">
    <source>
        <dbReference type="SAM" id="Phobius"/>
    </source>
</evidence>
<feature type="domain" description="Histidine kinase" evidence="10">
    <location>
        <begin position="365"/>
        <end position="587"/>
    </location>
</feature>
<dbReference type="Gene3D" id="3.30.450.20">
    <property type="entry name" value="PAS domain"/>
    <property type="match status" value="1"/>
</dbReference>
<keyword evidence="9" id="KW-0472">Membrane</keyword>
<evidence type="ECO:0000313" key="11">
    <source>
        <dbReference type="EMBL" id="AJA53362.1"/>
    </source>
</evidence>
<dbReference type="AlphaFoldDB" id="A0A0H3J7C1"/>
<dbReference type="Pfam" id="PF02518">
    <property type="entry name" value="HATPase_c"/>
    <property type="match status" value="1"/>
</dbReference>
<evidence type="ECO:0000256" key="3">
    <source>
        <dbReference type="ARBA" id="ARBA00022553"/>
    </source>
</evidence>
<dbReference type="GO" id="GO:0000155">
    <property type="term" value="F:phosphorelay sensor kinase activity"/>
    <property type="evidence" value="ECO:0007669"/>
    <property type="project" value="InterPro"/>
</dbReference>
<dbReference type="InterPro" id="IPR036890">
    <property type="entry name" value="HATPase_C_sf"/>
</dbReference>
<dbReference type="NCBIfam" id="TIGR00229">
    <property type="entry name" value="sensory_box"/>
    <property type="match status" value="1"/>
</dbReference>
<gene>
    <name evidence="11" type="primary">resE9</name>
    <name evidence="11" type="ORF">CLPA_c33080</name>
    <name evidence="12" type="ORF">CP6013_03872</name>
</gene>
<dbReference type="InterPro" id="IPR035965">
    <property type="entry name" value="PAS-like_dom_sf"/>
</dbReference>
<keyword evidence="7" id="KW-0067">ATP-binding</keyword>
<proteinExistence type="predicted"/>
<dbReference type="EMBL" id="JPGY02000001">
    <property type="protein sequence ID" value="KRU14613.1"/>
    <property type="molecule type" value="Genomic_DNA"/>
</dbReference>
<keyword evidence="4 11" id="KW-0808">Transferase</keyword>
<dbReference type="SUPFAM" id="SSF55874">
    <property type="entry name" value="ATPase domain of HSP90 chaperone/DNA topoisomerase II/histidine kinase"/>
    <property type="match status" value="1"/>
</dbReference>
<dbReference type="GeneID" id="93075412"/>
<evidence type="ECO:0000256" key="8">
    <source>
        <dbReference type="ARBA" id="ARBA00023012"/>
    </source>
</evidence>
<dbReference type="GO" id="GO:0005524">
    <property type="term" value="F:ATP binding"/>
    <property type="evidence" value="ECO:0007669"/>
    <property type="project" value="UniProtKB-KW"/>
</dbReference>